<dbReference type="GO" id="GO:0005886">
    <property type="term" value="C:plasma membrane"/>
    <property type="evidence" value="ECO:0007669"/>
    <property type="project" value="UniProtKB-SubCell"/>
</dbReference>
<dbReference type="InterPro" id="IPR011701">
    <property type="entry name" value="MFS"/>
</dbReference>
<evidence type="ECO:0000256" key="5">
    <source>
        <dbReference type="ARBA" id="ARBA00023136"/>
    </source>
</evidence>
<keyword evidence="4 7" id="KW-1133">Transmembrane helix</keyword>
<feature type="transmembrane region" description="Helical" evidence="7">
    <location>
        <begin position="148"/>
        <end position="170"/>
    </location>
</feature>
<evidence type="ECO:0000256" key="6">
    <source>
        <dbReference type="SAM" id="MobiDB-lite"/>
    </source>
</evidence>
<comment type="subcellular location">
    <subcellularLocation>
        <location evidence="1">Cell membrane</location>
        <topology evidence="1">Multi-pass membrane protein</topology>
    </subcellularLocation>
</comment>
<feature type="transmembrane region" description="Helical" evidence="7">
    <location>
        <begin position="345"/>
        <end position="365"/>
    </location>
</feature>
<feature type="compositionally biased region" description="Basic residues" evidence="6">
    <location>
        <begin position="397"/>
        <end position="408"/>
    </location>
</feature>
<dbReference type="PANTHER" id="PTHR43124">
    <property type="entry name" value="PURINE EFFLUX PUMP PBUE"/>
    <property type="match status" value="1"/>
</dbReference>
<evidence type="ECO:0000256" key="7">
    <source>
        <dbReference type="SAM" id="Phobius"/>
    </source>
</evidence>
<feature type="transmembrane region" description="Helical" evidence="7">
    <location>
        <begin position="25"/>
        <end position="48"/>
    </location>
</feature>
<evidence type="ECO:0000256" key="3">
    <source>
        <dbReference type="ARBA" id="ARBA00022692"/>
    </source>
</evidence>
<feature type="transmembrane region" description="Helical" evidence="7">
    <location>
        <begin position="313"/>
        <end position="333"/>
    </location>
</feature>
<evidence type="ECO:0000256" key="4">
    <source>
        <dbReference type="ARBA" id="ARBA00022989"/>
    </source>
</evidence>
<feature type="domain" description="Major facilitator superfamily (MFS) profile" evidence="8">
    <location>
        <begin position="24"/>
        <end position="400"/>
    </location>
</feature>
<gene>
    <name evidence="9" type="ORF">GB881_01300</name>
</gene>
<feature type="transmembrane region" description="Helical" evidence="7">
    <location>
        <begin position="60"/>
        <end position="79"/>
    </location>
</feature>
<feature type="transmembrane region" description="Helical" evidence="7">
    <location>
        <begin position="258"/>
        <end position="280"/>
    </location>
</feature>
<evidence type="ECO:0000256" key="1">
    <source>
        <dbReference type="ARBA" id="ARBA00004651"/>
    </source>
</evidence>
<organism evidence="9 10">
    <name type="scientific">Georgenia subflava</name>
    <dbReference type="NCBI Taxonomy" id="1622177"/>
    <lineage>
        <taxon>Bacteria</taxon>
        <taxon>Bacillati</taxon>
        <taxon>Actinomycetota</taxon>
        <taxon>Actinomycetes</taxon>
        <taxon>Micrococcales</taxon>
        <taxon>Bogoriellaceae</taxon>
        <taxon>Georgenia</taxon>
    </lineage>
</organism>
<name>A0A6N7EFH4_9MICO</name>
<dbReference type="EMBL" id="WHPC01000002">
    <property type="protein sequence ID" value="MPV35698.1"/>
    <property type="molecule type" value="Genomic_DNA"/>
</dbReference>
<comment type="caution">
    <text evidence="9">The sequence shown here is derived from an EMBL/GenBank/DDBJ whole genome shotgun (WGS) entry which is preliminary data.</text>
</comment>
<dbReference type="InterPro" id="IPR036259">
    <property type="entry name" value="MFS_trans_sf"/>
</dbReference>
<feature type="transmembrane region" description="Helical" evidence="7">
    <location>
        <begin position="176"/>
        <end position="199"/>
    </location>
</feature>
<keyword evidence="5 7" id="KW-0472">Membrane</keyword>
<dbReference type="Pfam" id="PF07690">
    <property type="entry name" value="MFS_1"/>
    <property type="match status" value="1"/>
</dbReference>
<dbReference type="RefSeq" id="WP_152196047.1">
    <property type="nucleotide sequence ID" value="NZ_VUKD01000004.1"/>
</dbReference>
<reference evidence="9 10" key="1">
    <citation type="submission" date="2019-10" db="EMBL/GenBank/DDBJ databases">
        <title>Georgenia wutianyii sp. nov. and Georgenia yuyongxinii sp. nov. isolated from plateau pika (Ochotona curzoniae) in the Qinghai-Tibet plateau of China.</title>
        <authorList>
            <person name="Tian Z."/>
        </authorList>
    </citation>
    <scope>NUCLEOTIDE SEQUENCE [LARGE SCALE GENOMIC DNA]</scope>
    <source>
        <strain evidence="9 10">JCM 19765</strain>
    </source>
</reference>
<sequence>MDTSSLSTGPRPAVDVGAGVPWRSLLVLAAVTFVVVSGEMLPTAVLPFMAADLGVPVPQVGLLVSLWAVVVVLASFPLVRLMAGRDRRRTVAAALVVFGGASLGTALAPTFAAALGTRLVAAAACGLLWATVNAHTAAIVPEHRLGRAVAVVLGGGTLGTVLAVPAANAVAQLWDWRAAFVVLAALSAAGTLAVALLVVPGTLEGGETPGNPAARAGAEPGAARAVVHLAAAGGMLAAGHLAAFTFVTAVLARSAVDLGVLLLVFGVTSGLAVVVVGRVADLGPRRVFLVDAALLAGALLALAAVGTSAGADVAIVAIWGLVSGAAMPLAQTVIMRAAGPALRTVAGTTIPVVFNLGVALGAAAGSGAVDRLGVQSLPWLAGALALLATAVAAGTVRRRRPSRRRRSSTWHGGVPDFPRCSPKARAVAQGPRRAAVRAMCGRRRRRLDRQRVPCWQRASSDQRGR</sequence>
<protein>
    <submittedName>
        <fullName evidence="9">MFS transporter</fullName>
    </submittedName>
</protein>
<evidence type="ECO:0000313" key="9">
    <source>
        <dbReference type="EMBL" id="MPV35698.1"/>
    </source>
</evidence>
<feature type="transmembrane region" description="Helical" evidence="7">
    <location>
        <begin position="119"/>
        <end position="141"/>
    </location>
</feature>
<keyword evidence="10" id="KW-1185">Reference proteome</keyword>
<dbReference type="Proteomes" id="UP000437709">
    <property type="component" value="Unassembled WGS sequence"/>
</dbReference>
<feature type="transmembrane region" description="Helical" evidence="7">
    <location>
        <begin position="377"/>
        <end position="396"/>
    </location>
</feature>
<dbReference type="AlphaFoldDB" id="A0A6N7EFH4"/>
<dbReference type="Gene3D" id="1.20.1250.20">
    <property type="entry name" value="MFS general substrate transporter like domains"/>
    <property type="match status" value="2"/>
</dbReference>
<feature type="transmembrane region" description="Helical" evidence="7">
    <location>
        <begin position="287"/>
        <end position="307"/>
    </location>
</feature>
<evidence type="ECO:0000313" key="10">
    <source>
        <dbReference type="Proteomes" id="UP000437709"/>
    </source>
</evidence>
<keyword evidence="2" id="KW-1003">Cell membrane</keyword>
<evidence type="ECO:0000256" key="2">
    <source>
        <dbReference type="ARBA" id="ARBA00022475"/>
    </source>
</evidence>
<dbReference type="PANTHER" id="PTHR43124:SF3">
    <property type="entry name" value="CHLORAMPHENICOL EFFLUX PUMP RV0191"/>
    <property type="match status" value="1"/>
</dbReference>
<proteinExistence type="predicted"/>
<dbReference type="OrthoDB" id="2810795at2"/>
<dbReference type="GO" id="GO:0022857">
    <property type="term" value="F:transmembrane transporter activity"/>
    <property type="evidence" value="ECO:0007669"/>
    <property type="project" value="InterPro"/>
</dbReference>
<keyword evidence="3 7" id="KW-0812">Transmembrane</keyword>
<evidence type="ECO:0000259" key="8">
    <source>
        <dbReference type="PROSITE" id="PS50850"/>
    </source>
</evidence>
<dbReference type="InterPro" id="IPR020846">
    <property type="entry name" value="MFS_dom"/>
</dbReference>
<feature type="region of interest" description="Disordered" evidence="6">
    <location>
        <begin position="397"/>
        <end position="432"/>
    </location>
</feature>
<feature type="transmembrane region" description="Helical" evidence="7">
    <location>
        <begin position="225"/>
        <end position="252"/>
    </location>
</feature>
<accession>A0A6N7EFH4</accession>
<feature type="transmembrane region" description="Helical" evidence="7">
    <location>
        <begin position="91"/>
        <end position="113"/>
    </location>
</feature>
<dbReference type="SUPFAM" id="SSF103473">
    <property type="entry name" value="MFS general substrate transporter"/>
    <property type="match status" value="1"/>
</dbReference>
<dbReference type="CDD" id="cd17324">
    <property type="entry name" value="MFS_NepI_like"/>
    <property type="match status" value="1"/>
</dbReference>
<dbReference type="InterPro" id="IPR050189">
    <property type="entry name" value="MFS_Efflux_Transporters"/>
</dbReference>
<dbReference type="PROSITE" id="PS50850">
    <property type="entry name" value="MFS"/>
    <property type="match status" value="1"/>
</dbReference>